<dbReference type="EMBL" id="LGTO01000007">
    <property type="protein sequence ID" value="KNE20674.1"/>
    <property type="molecule type" value="Genomic_DNA"/>
</dbReference>
<dbReference type="InterPro" id="IPR050172">
    <property type="entry name" value="SsuD_RutA_monooxygenase"/>
</dbReference>
<keyword evidence="1" id="KW-0285">Flavoprotein</keyword>
<evidence type="ECO:0000313" key="7">
    <source>
        <dbReference type="Proteomes" id="UP000036780"/>
    </source>
</evidence>
<dbReference type="InterPro" id="IPR036661">
    <property type="entry name" value="Luciferase-like_sf"/>
</dbReference>
<name>A0A0L0QQ36_VIRPA</name>
<dbReference type="Gene3D" id="3.20.20.30">
    <property type="entry name" value="Luciferase-like domain"/>
    <property type="match status" value="1"/>
</dbReference>
<dbReference type="AlphaFoldDB" id="A0A0L0QQ36"/>
<evidence type="ECO:0000256" key="2">
    <source>
        <dbReference type="ARBA" id="ARBA00022643"/>
    </source>
</evidence>
<gene>
    <name evidence="6" type="ORF">AFK71_20235</name>
</gene>
<reference evidence="7" key="1">
    <citation type="submission" date="2015-07" db="EMBL/GenBank/DDBJ databases">
        <title>Fjat-10053 dsm26.</title>
        <authorList>
            <person name="Liu B."/>
            <person name="Wang J."/>
            <person name="Zhu Y."/>
            <person name="Liu G."/>
            <person name="Chen Q."/>
            <person name="Chen Z."/>
            <person name="Lan J."/>
            <person name="Che J."/>
            <person name="Ge C."/>
            <person name="Shi H."/>
            <person name="Pan Z."/>
            <person name="Liu X."/>
        </authorList>
    </citation>
    <scope>NUCLEOTIDE SEQUENCE [LARGE SCALE GENOMIC DNA]</scope>
    <source>
        <strain evidence="7">DSM 26</strain>
    </source>
</reference>
<dbReference type="PANTHER" id="PTHR42847:SF4">
    <property type="entry name" value="ALKANESULFONATE MONOOXYGENASE-RELATED"/>
    <property type="match status" value="1"/>
</dbReference>
<dbReference type="Proteomes" id="UP000036780">
    <property type="component" value="Unassembled WGS sequence"/>
</dbReference>
<keyword evidence="2" id="KW-0288">FMN</keyword>
<dbReference type="Pfam" id="PF00296">
    <property type="entry name" value="Bac_luciferase"/>
    <property type="match status" value="1"/>
</dbReference>
<dbReference type="GeneID" id="66870117"/>
<dbReference type="RefSeq" id="WP_050353254.1">
    <property type="nucleotide sequence ID" value="NZ_CP073011.1"/>
</dbReference>
<evidence type="ECO:0000313" key="6">
    <source>
        <dbReference type="EMBL" id="KNE20674.1"/>
    </source>
</evidence>
<proteinExistence type="predicted"/>
<dbReference type="SUPFAM" id="SSF51679">
    <property type="entry name" value="Bacterial luciferase-like"/>
    <property type="match status" value="1"/>
</dbReference>
<evidence type="ECO:0000259" key="5">
    <source>
        <dbReference type="Pfam" id="PF00296"/>
    </source>
</evidence>
<comment type="caution">
    <text evidence="6">The sequence shown here is derived from an EMBL/GenBank/DDBJ whole genome shotgun (WGS) entry which is preliminary data.</text>
</comment>
<accession>A0A0L0QQ36</accession>
<protein>
    <recommendedName>
        <fullName evidence="5">Luciferase-like domain-containing protein</fullName>
    </recommendedName>
</protein>
<organism evidence="6 7">
    <name type="scientific">Virgibacillus pantothenticus</name>
    <dbReference type="NCBI Taxonomy" id="1473"/>
    <lineage>
        <taxon>Bacteria</taxon>
        <taxon>Bacillati</taxon>
        <taxon>Bacillota</taxon>
        <taxon>Bacilli</taxon>
        <taxon>Bacillales</taxon>
        <taxon>Bacillaceae</taxon>
        <taxon>Virgibacillus</taxon>
    </lineage>
</organism>
<keyword evidence="3" id="KW-0560">Oxidoreductase</keyword>
<evidence type="ECO:0000256" key="4">
    <source>
        <dbReference type="ARBA" id="ARBA00023033"/>
    </source>
</evidence>
<evidence type="ECO:0000256" key="1">
    <source>
        <dbReference type="ARBA" id="ARBA00022630"/>
    </source>
</evidence>
<dbReference type="PANTHER" id="PTHR42847">
    <property type="entry name" value="ALKANESULFONATE MONOOXYGENASE"/>
    <property type="match status" value="1"/>
</dbReference>
<sequence length="350" mass="39886">MNNIEFSWFAPTSGDYEYVNSPEPMVPPSIDYIVKIAKKAESAGFNDILIPIDPRCMDPIVTASYILQETNKLNTLIAYRPGITSPQTLATMLSTLDNNKNRVKLNVVQGTPKDALMQGYRFPEPEKKAMHLQSFSRALKKLLSSEGKHAHRDDFFEYEKATVNPSFSRPPKMFIGGGLPAMKIASELYDYYLTFGDTVEKISEYVIAAKKYSEDNFNRKIKFGMGINIVARESKEEAYNDCLKLLHGVTDEQLKEMEKLYKKRKALGNRDYMDLVKKDFILEENLWLGLAQVRFGPVATIYGSYEEVANKIMDYHSVEIDYFSLTGYPYMEEVENVGKVIELIKVSVTS</sequence>
<dbReference type="InterPro" id="IPR011251">
    <property type="entry name" value="Luciferase-like_dom"/>
</dbReference>
<keyword evidence="7" id="KW-1185">Reference proteome</keyword>
<dbReference type="PATRIC" id="fig|1473.5.peg.2800"/>
<dbReference type="GO" id="GO:0008726">
    <property type="term" value="F:alkanesulfonate monooxygenase activity"/>
    <property type="evidence" value="ECO:0007669"/>
    <property type="project" value="TreeGrafter"/>
</dbReference>
<evidence type="ECO:0000256" key="3">
    <source>
        <dbReference type="ARBA" id="ARBA00023002"/>
    </source>
</evidence>
<feature type="domain" description="Luciferase-like" evidence="5">
    <location>
        <begin position="5"/>
        <end position="319"/>
    </location>
</feature>
<keyword evidence="4" id="KW-0503">Monooxygenase</keyword>
<dbReference type="GO" id="GO:0046306">
    <property type="term" value="P:alkanesulfonate catabolic process"/>
    <property type="evidence" value="ECO:0007669"/>
    <property type="project" value="TreeGrafter"/>
</dbReference>